<accession>A0A9R1WVU2</accession>
<dbReference type="Proteomes" id="UP000235145">
    <property type="component" value="Unassembled WGS sequence"/>
</dbReference>
<reference evidence="1 2" key="1">
    <citation type="journal article" date="2017" name="Nat. Commun.">
        <title>Genome assembly with in vitro proximity ligation data and whole-genome triplication in lettuce.</title>
        <authorList>
            <person name="Reyes-Chin-Wo S."/>
            <person name="Wang Z."/>
            <person name="Yang X."/>
            <person name="Kozik A."/>
            <person name="Arikit S."/>
            <person name="Song C."/>
            <person name="Xia L."/>
            <person name="Froenicke L."/>
            <person name="Lavelle D.O."/>
            <person name="Truco M.J."/>
            <person name="Xia R."/>
            <person name="Zhu S."/>
            <person name="Xu C."/>
            <person name="Xu H."/>
            <person name="Xu X."/>
            <person name="Cox K."/>
            <person name="Korf I."/>
            <person name="Meyers B.C."/>
            <person name="Michelmore R.W."/>
        </authorList>
    </citation>
    <scope>NUCLEOTIDE SEQUENCE [LARGE SCALE GENOMIC DNA]</scope>
    <source>
        <strain evidence="2">cv. Salinas</strain>
        <tissue evidence="1">Seedlings</tissue>
    </source>
</reference>
<comment type="caution">
    <text evidence="1">The sequence shown here is derived from an EMBL/GenBank/DDBJ whole genome shotgun (WGS) entry which is preliminary data.</text>
</comment>
<evidence type="ECO:0000313" key="2">
    <source>
        <dbReference type="Proteomes" id="UP000235145"/>
    </source>
</evidence>
<dbReference type="AlphaFoldDB" id="A0A9R1WVU2"/>
<proteinExistence type="predicted"/>
<evidence type="ECO:0000313" key="1">
    <source>
        <dbReference type="EMBL" id="KAJ0189501.1"/>
    </source>
</evidence>
<sequence length="229" mass="26369">MSCMSILKRSFHDDFVEEEVIKHKKHHYHSIEISLNRKIQGDELILSCKQQEGGFVSTHVLNLKCYFDRIEQLAIDVILNFLTVAYKHFTMNYYIIGLEKIIMELHGMLKTVEESIVPHQNTSSTTHVPTIRDDSVKRKRPCHPNFKVKWKWKLGAPNSNHTNDVFDIPPGHWKCRCPKYLEDLKKKKAKGVGTSSMLTIKLHSASTSNNWILDIGCGTHICSDVQGLR</sequence>
<organism evidence="1 2">
    <name type="scientific">Lactuca sativa</name>
    <name type="common">Garden lettuce</name>
    <dbReference type="NCBI Taxonomy" id="4236"/>
    <lineage>
        <taxon>Eukaryota</taxon>
        <taxon>Viridiplantae</taxon>
        <taxon>Streptophyta</taxon>
        <taxon>Embryophyta</taxon>
        <taxon>Tracheophyta</taxon>
        <taxon>Spermatophyta</taxon>
        <taxon>Magnoliopsida</taxon>
        <taxon>eudicotyledons</taxon>
        <taxon>Gunneridae</taxon>
        <taxon>Pentapetalae</taxon>
        <taxon>asterids</taxon>
        <taxon>campanulids</taxon>
        <taxon>Asterales</taxon>
        <taxon>Asteraceae</taxon>
        <taxon>Cichorioideae</taxon>
        <taxon>Cichorieae</taxon>
        <taxon>Lactucinae</taxon>
        <taxon>Lactuca</taxon>
    </lineage>
</organism>
<protein>
    <submittedName>
        <fullName evidence="1">Uncharacterized protein</fullName>
    </submittedName>
</protein>
<name>A0A9R1WVU2_LACSA</name>
<keyword evidence="2" id="KW-1185">Reference proteome</keyword>
<dbReference type="EMBL" id="NBSK02000008">
    <property type="protein sequence ID" value="KAJ0189501.1"/>
    <property type="molecule type" value="Genomic_DNA"/>
</dbReference>
<gene>
    <name evidence="1" type="ORF">LSAT_V11C800413990</name>
</gene>